<dbReference type="NCBIfam" id="TIGR01509">
    <property type="entry name" value="HAD-SF-IA-v3"/>
    <property type="match status" value="1"/>
</dbReference>
<proteinExistence type="inferred from homology"/>
<evidence type="ECO:0000256" key="3">
    <source>
        <dbReference type="ARBA" id="ARBA00022723"/>
    </source>
</evidence>
<reference evidence="8" key="1">
    <citation type="submission" date="2019-07" db="EMBL/GenBank/DDBJ databases">
        <title>Shewanella sp. YLB-08 draft genomic sequence.</title>
        <authorList>
            <person name="Yu L."/>
        </authorList>
    </citation>
    <scope>NUCLEOTIDE SEQUENCE [LARGE SCALE GENOMIC DNA]</scope>
    <source>
        <strain evidence="8">JCM 20706</strain>
    </source>
</reference>
<evidence type="ECO:0000256" key="6">
    <source>
        <dbReference type="ARBA" id="ARBA00023277"/>
    </source>
</evidence>
<dbReference type="PANTHER" id="PTHR46193:SF18">
    <property type="entry name" value="HEXITOL PHOSPHATASE B"/>
    <property type="match status" value="1"/>
</dbReference>
<dbReference type="PANTHER" id="PTHR46193">
    <property type="entry name" value="6-PHOSPHOGLUCONATE PHOSPHATASE"/>
    <property type="match status" value="1"/>
</dbReference>
<dbReference type="OrthoDB" id="9800058at2"/>
<dbReference type="Pfam" id="PF13419">
    <property type="entry name" value="HAD_2"/>
    <property type="match status" value="1"/>
</dbReference>
<organism evidence="7 8">
    <name type="scientific">Shewanella hanedai</name>
    <name type="common">Alteromonas hanedai</name>
    <dbReference type="NCBI Taxonomy" id="25"/>
    <lineage>
        <taxon>Bacteria</taxon>
        <taxon>Pseudomonadati</taxon>
        <taxon>Pseudomonadota</taxon>
        <taxon>Gammaproteobacteria</taxon>
        <taxon>Alteromonadales</taxon>
        <taxon>Shewanellaceae</taxon>
        <taxon>Shewanella</taxon>
    </lineage>
</organism>
<keyword evidence="4" id="KW-0378">Hydrolase</keyword>
<evidence type="ECO:0000256" key="4">
    <source>
        <dbReference type="ARBA" id="ARBA00022801"/>
    </source>
</evidence>
<accession>A0A553JI83</accession>
<name>A0A553JI83_SHEHA</name>
<dbReference type="InterPro" id="IPR006439">
    <property type="entry name" value="HAD-SF_hydro_IA"/>
</dbReference>
<evidence type="ECO:0000256" key="5">
    <source>
        <dbReference type="ARBA" id="ARBA00022842"/>
    </source>
</evidence>
<dbReference type="Proteomes" id="UP000318126">
    <property type="component" value="Unassembled WGS sequence"/>
</dbReference>
<dbReference type="SUPFAM" id="SSF56784">
    <property type="entry name" value="HAD-like"/>
    <property type="match status" value="1"/>
</dbReference>
<dbReference type="PRINTS" id="PR00413">
    <property type="entry name" value="HADHALOGNASE"/>
</dbReference>
<dbReference type="GO" id="GO:0016787">
    <property type="term" value="F:hydrolase activity"/>
    <property type="evidence" value="ECO:0007669"/>
    <property type="project" value="UniProtKB-KW"/>
</dbReference>
<dbReference type="GO" id="GO:0000287">
    <property type="term" value="F:magnesium ion binding"/>
    <property type="evidence" value="ECO:0007669"/>
    <property type="project" value="UniProtKB-ARBA"/>
</dbReference>
<dbReference type="SFLD" id="SFLDG01129">
    <property type="entry name" value="C1.5:_HAD__Beta-PGM__Phosphata"/>
    <property type="match status" value="1"/>
</dbReference>
<dbReference type="InterPro" id="IPR051600">
    <property type="entry name" value="Beta-PGM-like"/>
</dbReference>
<dbReference type="InterPro" id="IPR023198">
    <property type="entry name" value="PGP-like_dom2"/>
</dbReference>
<gene>
    <name evidence="7" type="primary">hxpB</name>
    <name evidence="7" type="ORF">FN961_22050</name>
</gene>
<keyword evidence="8" id="KW-1185">Reference proteome</keyword>
<comment type="similarity">
    <text evidence="2">Belongs to the HAD-like hydrolase superfamily. CbbY/CbbZ/Gph/YieH family.</text>
</comment>
<dbReference type="NCBIfam" id="NF008087">
    <property type="entry name" value="PRK10826.1"/>
    <property type="match status" value="1"/>
</dbReference>
<dbReference type="SFLD" id="SFLDS00003">
    <property type="entry name" value="Haloacid_Dehalogenase"/>
    <property type="match status" value="1"/>
</dbReference>
<dbReference type="InterPro" id="IPR023214">
    <property type="entry name" value="HAD_sf"/>
</dbReference>
<dbReference type="SFLD" id="SFLDG01135">
    <property type="entry name" value="C1.5.6:_HAD__Beta-PGM__Phospha"/>
    <property type="match status" value="1"/>
</dbReference>
<comment type="cofactor">
    <cofactor evidence="1">
        <name>Mg(2+)</name>
        <dbReference type="ChEBI" id="CHEBI:18420"/>
    </cofactor>
</comment>
<evidence type="ECO:0000313" key="8">
    <source>
        <dbReference type="Proteomes" id="UP000318126"/>
    </source>
</evidence>
<evidence type="ECO:0000256" key="1">
    <source>
        <dbReference type="ARBA" id="ARBA00001946"/>
    </source>
</evidence>
<dbReference type="InterPro" id="IPR041492">
    <property type="entry name" value="HAD_2"/>
</dbReference>
<dbReference type="CDD" id="cd07505">
    <property type="entry name" value="HAD_BPGM-like"/>
    <property type="match status" value="1"/>
</dbReference>
<dbReference type="FunFam" id="3.40.50.1000:FF:000036">
    <property type="entry name" value="HAD family hydrolase"/>
    <property type="match status" value="1"/>
</dbReference>
<dbReference type="Gene3D" id="1.10.150.240">
    <property type="entry name" value="Putative phosphatase, domain 2"/>
    <property type="match status" value="1"/>
</dbReference>
<dbReference type="EMBL" id="VKGK01000039">
    <property type="protein sequence ID" value="TRY12165.1"/>
    <property type="molecule type" value="Genomic_DNA"/>
</dbReference>
<protein>
    <submittedName>
        <fullName evidence="7">Hexitol phosphatase HxpB</fullName>
    </submittedName>
</protein>
<evidence type="ECO:0000313" key="7">
    <source>
        <dbReference type="EMBL" id="TRY12165.1"/>
    </source>
</evidence>
<sequence length="249" mass="27954">MTLPSLKAVIFDMDGVLIDSEPLWQNAEHEVFKSLGLQLSYDQILQTTGLRIDQVVKYWYQRFPWNDYDNAQTSTLIIDRVINQILNSGRPMNGVMDALVFCQKSGLKIGLATSSSHAIIETVLNKLNIMHFFDSIHSAEHLAFGKPHPEVYLNCADALNIAPSECVAIEDSFNGLIAARAANMHTIAIPSIEQQYDPKWIIAHKQLASLTDLPGYLANLIESWSNKHPHSTSRCKIVEVIRVIDKLQT</sequence>
<comment type="caution">
    <text evidence="7">The sequence shown here is derived from an EMBL/GenBank/DDBJ whole genome shotgun (WGS) entry which is preliminary data.</text>
</comment>
<evidence type="ECO:0000256" key="2">
    <source>
        <dbReference type="ARBA" id="ARBA00006171"/>
    </source>
</evidence>
<dbReference type="Gene3D" id="3.40.50.1000">
    <property type="entry name" value="HAD superfamily/HAD-like"/>
    <property type="match status" value="1"/>
</dbReference>
<keyword evidence="6" id="KW-0119">Carbohydrate metabolism</keyword>
<keyword evidence="5" id="KW-0460">Magnesium</keyword>
<dbReference type="AlphaFoldDB" id="A0A553JI83"/>
<keyword evidence="3" id="KW-0479">Metal-binding</keyword>
<dbReference type="InterPro" id="IPR036412">
    <property type="entry name" value="HAD-like_sf"/>
</dbReference>
<dbReference type="RefSeq" id="WP_144042325.1">
    <property type="nucleotide sequence ID" value="NZ_BMPL01000045.1"/>
</dbReference>